<evidence type="ECO:0000313" key="3">
    <source>
        <dbReference type="EMBL" id="PLC54856.1"/>
    </source>
</evidence>
<evidence type="ECO:0000313" key="4">
    <source>
        <dbReference type="Proteomes" id="UP000234328"/>
    </source>
</evidence>
<accession>A0A2N4UIJ7</accession>
<dbReference type="Pfam" id="PF04076">
    <property type="entry name" value="BOF"/>
    <property type="match status" value="1"/>
</dbReference>
<keyword evidence="1 2" id="KW-0732">Signal</keyword>
<dbReference type="RefSeq" id="WP_102068933.1">
    <property type="nucleotide sequence ID" value="NZ_PDNV01000003.1"/>
</dbReference>
<protein>
    <recommendedName>
        <fullName evidence="5">Bacterial OB-fold domain-containing protein</fullName>
    </recommendedName>
</protein>
<dbReference type="PANTHER" id="PTHR36571">
    <property type="entry name" value="PROTEIN YGIW"/>
    <property type="match status" value="1"/>
</dbReference>
<sequence length="123" mass="13286">MSILRTKSISTALAIGVTAFALTPVSAQYTGPSEKVMAVTVADVMEKSKDDDKVALKGMLIRKTSDEHYVFSDATGEISVEIDDKVFPKVPVDDKTTVQIRGEVDKGLVGKTEIDVEAIEILK</sequence>
<dbReference type="InterPro" id="IPR036700">
    <property type="entry name" value="BOBF_sf"/>
</dbReference>
<proteinExistence type="predicted"/>
<keyword evidence="4" id="KW-1185">Reference proteome</keyword>
<dbReference type="Proteomes" id="UP000234328">
    <property type="component" value="Unassembled WGS sequence"/>
</dbReference>
<evidence type="ECO:0000256" key="1">
    <source>
        <dbReference type="ARBA" id="ARBA00022729"/>
    </source>
</evidence>
<dbReference type="PANTHER" id="PTHR36571:SF1">
    <property type="entry name" value="PROTEIN YGIW"/>
    <property type="match status" value="1"/>
</dbReference>
<dbReference type="AlphaFoldDB" id="A0A2N4UIJ7"/>
<dbReference type="OrthoDB" id="6650354at2"/>
<gene>
    <name evidence="3" type="ORF">CR155_05190</name>
</gene>
<dbReference type="NCBIfam" id="NF033674">
    <property type="entry name" value="stress_OB_fold"/>
    <property type="match status" value="1"/>
</dbReference>
<reference evidence="3 4" key="1">
    <citation type="submission" date="2017-10" db="EMBL/GenBank/DDBJ databases">
        <title>Two draft genome sequences of Pusillimonas sp. strains isolated from a nitrate- and radionuclide-contaminated groundwater in Russia.</title>
        <authorList>
            <person name="Grouzdev D.S."/>
            <person name="Tourova T.P."/>
            <person name="Goeva M.A."/>
            <person name="Babich T.L."/>
            <person name="Sokolova D.S."/>
            <person name="Abdullin R."/>
            <person name="Poltaraus A.B."/>
            <person name="Toshchakov S.V."/>
            <person name="Nazina T.N."/>
        </authorList>
    </citation>
    <scope>NUCLEOTIDE SEQUENCE [LARGE SCALE GENOMIC DNA]</scope>
    <source>
        <strain evidence="3 4">JR1/69-2-13</strain>
    </source>
</reference>
<dbReference type="InterPro" id="IPR005220">
    <property type="entry name" value="CarO-like"/>
</dbReference>
<feature type="chain" id="PRO_5014672138" description="Bacterial OB-fold domain-containing protein" evidence="2">
    <location>
        <begin position="28"/>
        <end position="123"/>
    </location>
</feature>
<dbReference type="SUPFAM" id="SSF101756">
    <property type="entry name" value="Hypothetical protein YgiW"/>
    <property type="match status" value="1"/>
</dbReference>
<evidence type="ECO:0000256" key="2">
    <source>
        <dbReference type="SAM" id="SignalP"/>
    </source>
</evidence>
<organism evidence="3 4">
    <name type="scientific">Pollutimonas nitritireducens</name>
    <dbReference type="NCBI Taxonomy" id="2045209"/>
    <lineage>
        <taxon>Bacteria</taxon>
        <taxon>Pseudomonadati</taxon>
        <taxon>Pseudomonadota</taxon>
        <taxon>Betaproteobacteria</taxon>
        <taxon>Burkholderiales</taxon>
        <taxon>Alcaligenaceae</taxon>
        <taxon>Pollutimonas</taxon>
    </lineage>
</organism>
<dbReference type="Gene3D" id="2.40.50.200">
    <property type="entry name" value="Bacterial OB-fold"/>
    <property type="match status" value="1"/>
</dbReference>
<evidence type="ECO:0008006" key="5">
    <source>
        <dbReference type="Google" id="ProtNLM"/>
    </source>
</evidence>
<comment type="caution">
    <text evidence="3">The sequence shown here is derived from an EMBL/GenBank/DDBJ whole genome shotgun (WGS) entry which is preliminary data.</text>
</comment>
<dbReference type="EMBL" id="PDNV01000003">
    <property type="protein sequence ID" value="PLC54856.1"/>
    <property type="molecule type" value="Genomic_DNA"/>
</dbReference>
<feature type="signal peptide" evidence="2">
    <location>
        <begin position="1"/>
        <end position="27"/>
    </location>
</feature>
<name>A0A2N4UIJ7_9BURK</name>